<evidence type="ECO:0000313" key="2">
    <source>
        <dbReference type="Proteomes" id="UP000634136"/>
    </source>
</evidence>
<dbReference type="EMBL" id="JAAIUW010000006">
    <property type="protein sequence ID" value="KAF7825908.1"/>
    <property type="molecule type" value="Genomic_DNA"/>
</dbReference>
<name>A0A834TPA3_9FABA</name>
<comment type="caution">
    <text evidence="1">The sequence shown here is derived from an EMBL/GenBank/DDBJ whole genome shotgun (WGS) entry which is preliminary data.</text>
</comment>
<keyword evidence="2" id="KW-1185">Reference proteome</keyword>
<sequence length="118" mass="13408">MRKIRPMVPDIVDGNSAMEFHWKPIVSEYLLRIIRYACRMSREQEANSIASEPGLIMYNANYETQGCRSNLTGVVVVSSFMYMEEAESNQDLKQSTLYRNDIGDTSKKAEFGLQGTKG</sequence>
<dbReference type="AlphaFoldDB" id="A0A834TPA3"/>
<accession>A0A834TPA3</accession>
<evidence type="ECO:0000313" key="1">
    <source>
        <dbReference type="EMBL" id="KAF7825908.1"/>
    </source>
</evidence>
<proteinExistence type="predicted"/>
<gene>
    <name evidence="1" type="ORF">G2W53_017072</name>
</gene>
<protein>
    <submittedName>
        <fullName evidence="1">Mediator of RNA polymerase II transcription subunit 25-like isoform X1</fullName>
    </submittedName>
</protein>
<organism evidence="1 2">
    <name type="scientific">Senna tora</name>
    <dbReference type="NCBI Taxonomy" id="362788"/>
    <lineage>
        <taxon>Eukaryota</taxon>
        <taxon>Viridiplantae</taxon>
        <taxon>Streptophyta</taxon>
        <taxon>Embryophyta</taxon>
        <taxon>Tracheophyta</taxon>
        <taxon>Spermatophyta</taxon>
        <taxon>Magnoliopsida</taxon>
        <taxon>eudicotyledons</taxon>
        <taxon>Gunneridae</taxon>
        <taxon>Pentapetalae</taxon>
        <taxon>rosids</taxon>
        <taxon>fabids</taxon>
        <taxon>Fabales</taxon>
        <taxon>Fabaceae</taxon>
        <taxon>Caesalpinioideae</taxon>
        <taxon>Cassia clade</taxon>
        <taxon>Senna</taxon>
    </lineage>
</organism>
<dbReference type="Proteomes" id="UP000634136">
    <property type="component" value="Unassembled WGS sequence"/>
</dbReference>
<reference evidence="1" key="1">
    <citation type="submission" date="2020-09" db="EMBL/GenBank/DDBJ databases">
        <title>Genome-Enabled Discovery of Anthraquinone Biosynthesis in Senna tora.</title>
        <authorList>
            <person name="Kang S.-H."/>
            <person name="Pandey R.P."/>
            <person name="Lee C.-M."/>
            <person name="Sim J.-S."/>
            <person name="Jeong J.-T."/>
            <person name="Choi B.-S."/>
            <person name="Jung M."/>
            <person name="Ginzburg D."/>
            <person name="Zhao K."/>
            <person name="Won S.Y."/>
            <person name="Oh T.-J."/>
            <person name="Yu Y."/>
            <person name="Kim N.-H."/>
            <person name="Lee O.R."/>
            <person name="Lee T.-H."/>
            <person name="Bashyal P."/>
            <person name="Kim T.-S."/>
            <person name="Lee W.-H."/>
            <person name="Kawkins C."/>
            <person name="Kim C.-K."/>
            <person name="Kim J.S."/>
            <person name="Ahn B.O."/>
            <person name="Rhee S.Y."/>
            <person name="Sohng J.K."/>
        </authorList>
    </citation>
    <scope>NUCLEOTIDE SEQUENCE</scope>
    <source>
        <tissue evidence="1">Leaf</tissue>
    </source>
</reference>